<sequence>MQLDGHQKLLGGFYKIHNWYHDSPFIRLNFLTEEVGELSQAMRAIEIGRDHPGEKNKQEALVYNLKEELADVLEQVLISGSKFNIDPDVLLEQSENKLRQRCHQ</sequence>
<evidence type="ECO:0000259" key="1">
    <source>
        <dbReference type="Pfam" id="PF03819"/>
    </source>
</evidence>
<feature type="domain" description="NTP pyrophosphohydrolase MazG-like" evidence="1">
    <location>
        <begin position="29"/>
        <end position="102"/>
    </location>
</feature>
<dbReference type="SUPFAM" id="SSF101386">
    <property type="entry name" value="all-alpha NTP pyrophosphatases"/>
    <property type="match status" value="1"/>
</dbReference>
<organism evidence="2 3">
    <name type="scientific">Loigolactobacillus binensis</name>
    <dbReference type="NCBI Taxonomy" id="2559922"/>
    <lineage>
        <taxon>Bacteria</taxon>
        <taxon>Bacillati</taxon>
        <taxon>Bacillota</taxon>
        <taxon>Bacilli</taxon>
        <taxon>Lactobacillales</taxon>
        <taxon>Lactobacillaceae</taxon>
        <taxon>Loigolactobacillus</taxon>
    </lineage>
</organism>
<evidence type="ECO:0000313" key="2">
    <source>
        <dbReference type="EMBL" id="MFD0896450.1"/>
    </source>
</evidence>
<reference evidence="3" key="1">
    <citation type="journal article" date="2019" name="Int. J. Syst. Evol. Microbiol.">
        <title>The Global Catalogue of Microorganisms (GCM) 10K type strain sequencing project: providing services to taxonomists for standard genome sequencing and annotation.</title>
        <authorList>
            <consortium name="The Broad Institute Genomics Platform"/>
            <consortium name="The Broad Institute Genome Sequencing Center for Infectious Disease"/>
            <person name="Wu L."/>
            <person name="Ma J."/>
        </authorList>
    </citation>
    <scope>NUCLEOTIDE SEQUENCE [LARGE SCALE GENOMIC DNA]</scope>
    <source>
        <strain evidence="3">CCM 8925</strain>
    </source>
</reference>
<dbReference type="Gene3D" id="1.10.287.1080">
    <property type="entry name" value="MazG-like"/>
    <property type="match status" value="1"/>
</dbReference>
<accession>A0ABW3E9X6</accession>
<comment type="caution">
    <text evidence="2">The sequence shown here is derived from an EMBL/GenBank/DDBJ whole genome shotgun (WGS) entry which is preliminary data.</text>
</comment>
<dbReference type="InterPro" id="IPR047046">
    <property type="entry name" value="YpjD/YvdC"/>
</dbReference>
<dbReference type="PANTHER" id="PTHR42692:SF2">
    <property type="entry name" value="IG HYPOTHETICAL 16995"/>
    <property type="match status" value="1"/>
</dbReference>
<dbReference type="EMBL" id="JBHTIO010000008">
    <property type="protein sequence ID" value="MFD0896450.1"/>
    <property type="molecule type" value="Genomic_DNA"/>
</dbReference>
<evidence type="ECO:0000313" key="3">
    <source>
        <dbReference type="Proteomes" id="UP001597104"/>
    </source>
</evidence>
<dbReference type="RefSeq" id="WP_137636992.1">
    <property type="nucleotide sequence ID" value="NZ_BJDN01000004.1"/>
</dbReference>
<dbReference type="InterPro" id="IPR004518">
    <property type="entry name" value="MazG-like_dom"/>
</dbReference>
<dbReference type="CDD" id="cd11523">
    <property type="entry name" value="NTP-PPase"/>
    <property type="match status" value="1"/>
</dbReference>
<proteinExistence type="predicted"/>
<gene>
    <name evidence="2" type="ORF">ACFQZ7_01675</name>
</gene>
<dbReference type="InterPro" id="IPR011411">
    <property type="entry name" value="MazG-related_YvdC"/>
</dbReference>
<dbReference type="Proteomes" id="UP001597104">
    <property type="component" value="Unassembled WGS sequence"/>
</dbReference>
<dbReference type="Pfam" id="PF03819">
    <property type="entry name" value="MazG"/>
    <property type="match status" value="1"/>
</dbReference>
<dbReference type="PANTHER" id="PTHR42692">
    <property type="entry name" value="NUCLEOTIDE PYROPHOSPHOHYDROLASE"/>
    <property type="match status" value="1"/>
</dbReference>
<name>A0ABW3E9X6_9LACO</name>
<dbReference type="PIRSF" id="PIRSF036521">
    <property type="entry name" value="UCP036521_pph"/>
    <property type="match status" value="1"/>
</dbReference>
<protein>
    <submittedName>
        <fullName evidence="2">MazG nucleotide pyrophosphohydrolase domain-containing protein</fullName>
    </submittedName>
</protein>
<keyword evidence="3" id="KW-1185">Reference proteome</keyword>